<evidence type="ECO:0000256" key="6">
    <source>
        <dbReference type="RuleBase" id="RU361264"/>
    </source>
</evidence>
<evidence type="ECO:0000313" key="10">
    <source>
        <dbReference type="Proteomes" id="UP001174909"/>
    </source>
</evidence>
<dbReference type="Proteomes" id="UP001174909">
    <property type="component" value="Unassembled WGS sequence"/>
</dbReference>
<dbReference type="GO" id="GO:0005802">
    <property type="term" value="C:trans-Golgi network"/>
    <property type="evidence" value="ECO:0007669"/>
    <property type="project" value="TreeGrafter"/>
</dbReference>
<dbReference type="GO" id="GO:0048280">
    <property type="term" value="P:vesicle fusion with Golgi apparatus"/>
    <property type="evidence" value="ECO:0007669"/>
    <property type="project" value="TreeGrafter"/>
</dbReference>
<evidence type="ECO:0000256" key="7">
    <source>
        <dbReference type="SAM" id="MobiDB-lite"/>
    </source>
</evidence>
<dbReference type="EMBL" id="CASHTH010001594">
    <property type="protein sequence ID" value="CAI8017119.1"/>
    <property type="molecule type" value="Genomic_DNA"/>
</dbReference>
<dbReference type="PANTHER" id="PTHR21236">
    <property type="entry name" value="GOLGI MEMBRANE PROTEIN YIP1"/>
    <property type="match status" value="1"/>
</dbReference>
<feature type="transmembrane region" description="Helical" evidence="6">
    <location>
        <begin position="187"/>
        <end position="205"/>
    </location>
</feature>
<reference evidence="9" key="1">
    <citation type="submission" date="2023-03" db="EMBL/GenBank/DDBJ databases">
        <authorList>
            <person name="Steffen K."/>
            <person name="Cardenas P."/>
        </authorList>
    </citation>
    <scope>NUCLEOTIDE SEQUENCE</scope>
</reference>
<keyword evidence="3 6" id="KW-0812">Transmembrane</keyword>
<keyword evidence="4 6" id="KW-1133">Transmembrane helix</keyword>
<name>A0AA35RTR5_GEOBA</name>
<dbReference type="InterPro" id="IPR045231">
    <property type="entry name" value="Yip1/4-like"/>
</dbReference>
<dbReference type="GO" id="GO:0000139">
    <property type="term" value="C:Golgi membrane"/>
    <property type="evidence" value="ECO:0007669"/>
    <property type="project" value="UniProtKB-SubCell"/>
</dbReference>
<evidence type="ECO:0000256" key="3">
    <source>
        <dbReference type="ARBA" id="ARBA00022692"/>
    </source>
</evidence>
<dbReference type="GO" id="GO:0006888">
    <property type="term" value="P:endoplasmic reticulum to Golgi vesicle-mediated transport"/>
    <property type="evidence" value="ECO:0007669"/>
    <property type="project" value="InterPro"/>
</dbReference>
<comment type="caution">
    <text evidence="9">The sequence shown here is derived from an EMBL/GenBank/DDBJ whole genome shotgun (WGS) entry which is preliminary data.</text>
</comment>
<feature type="transmembrane region" description="Helical" evidence="6">
    <location>
        <begin position="266"/>
        <end position="287"/>
    </location>
</feature>
<evidence type="ECO:0000313" key="9">
    <source>
        <dbReference type="EMBL" id="CAI8017119.1"/>
    </source>
</evidence>
<protein>
    <recommendedName>
        <fullName evidence="6">Protein YIPF</fullName>
    </recommendedName>
</protein>
<feature type="transmembrane region" description="Helical" evidence="6">
    <location>
        <begin position="237"/>
        <end position="260"/>
    </location>
</feature>
<keyword evidence="10" id="KW-1185">Reference proteome</keyword>
<feature type="transmembrane region" description="Helical" evidence="6">
    <location>
        <begin position="211"/>
        <end position="230"/>
    </location>
</feature>
<comment type="subcellular location">
    <subcellularLocation>
        <location evidence="6">Golgi apparatus membrane</location>
        <topology evidence="6">Multi-pass membrane protein</topology>
    </subcellularLocation>
    <subcellularLocation>
        <location evidence="1">Membrane</location>
        <topology evidence="1">Multi-pass membrane protein</topology>
    </subcellularLocation>
</comment>
<evidence type="ECO:0000256" key="1">
    <source>
        <dbReference type="ARBA" id="ARBA00004141"/>
    </source>
</evidence>
<dbReference type="PANTHER" id="PTHR21236:SF2">
    <property type="entry name" value="PROTEIN YIPF"/>
    <property type="match status" value="1"/>
</dbReference>
<feature type="domain" description="Yip1" evidence="8">
    <location>
        <begin position="172"/>
        <end position="314"/>
    </location>
</feature>
<sequence>MYMCSNYAKVSKTCAPSPTFAKTRLQVLCSLFWGGMAGYGDQDNRQDFYESGYDMDGVQQEQQAPPPAVQQGGWQQIPAQDQQAQWGSQQQVYYPPTVGYVQQQGYGPQEYQSSGPGVAGGETEPGSLGQMDGGEDTGAPSYGTSFEDEPPLLQELGIDFQLIKQKTLSVLNPLQVTDLRIVNDTDLAGPLIFCLLFGVVLLLSGKVQFGYIYGVSFMGALSMFLVLNLMSSQGVSASCVVSVLGYCLLPMVLLSCISIVTSLQGIIGTALSLLIIGWCSYSASKLFVTALAMDSQQLLIAYPCALLYGVFALLTVF</sequence>
<evidence type="ECO:0000259" key="8">
    <source>
        <dbReference type="Pfam" id="PF04893"/>
    </source>
</evidence>
<evidence type="ECO:0000256" key="5">
    <source>
        <dbReference type="ARBA" id="ARBA00023136"/>
    </source>
</evidence>
<accession>A0AA35RTR5</accession>
<gene>
    <name evidence="9" type="ORF">GBAR_LOCUS10443</name>
</gene>
<feature type="transmembrane region" description="Helical" evidence="6">
    <location>
        <begin position="299"/>
        <end position="316"/>
    </location>
</feature>
<proteinExistence type="inferred from homology"/>
<dbReference type="AlphaFoldDB" id="A0AA35RTR5"/>
<evidence type="ECO:0000256" key="2">
    <source>
        <dbReference type="ARBA" id="ARBA00010596"/>
    </source>
</evidence>
<dbReference type="Pfam" id="PF04893">
    <property type="entry name" value="Yip1"/>
    <property type="match status" value="1"/>
</dbReference>
<keyword evidence="5 6" id="KW-0472">Membrane</keyword>
<evidence type="ECO:0000256" key="4">
    <source>
        <dbReference type="ARBA" id="ARBA00022989"/>
    </source>
</evidence>
<organism evidence="9 10">
    <name type="scientific">Geodia barretti</name>
    <name type="common">Barrett's horny sponge</name>
    <dbReference type="NCBI Taxonomy" id="519541"/>
    <lineage>
        <taxon>Eukaryota</taxon>
        <taxon>Metazoa</taxon>
        <taxon>Porifera</taxon>
        <taxon>Demospongiae</taxon>
        <taxon>Heteroscleromorpha</taxon>
        <taxon>Tetractinellida</taxon>
        <taxon>Astrophorina</taxon>
        <taxon>Geodiidae</taxon>
        <taxon>Geodia</taxon>
    </lineage>
</organism>
<dbReference type="InterPro" id="IPR006977">
    <property type="entry name" value="Yip1_dom"/>
</dbReference>
<feature type="region of interest" description="Disordered" evidence="7">
    <location>
        <begin position="109"/>
        <end position="144"/>
    </location>
</feature>
<comment type="similarity">
    <text evidence="2 6">Belongs to the YIP1 family.</text>
</comment>